<dbReference type="Pfam" id="PF00903">
    <property type="entry name" value="Glyoxalase"/>
    <property type="match status" value="1"/>
</dbReference>
<evidence type="ECO:0000313" key="3">
    <source>
        <dbReference type="Proteomes" id="UP000244729"/>
    </source>
</evidence>
<evidence type="ECO:0000313" key="2">
    <source>
        <dbReference type="EMBL" id="AWB94658.1"/>
    </source>
</evidence>
<gene>
    <name evidence="2" type="ORF">DCE93_02445</name>
</gene>
<dbReference type="PANTHER" id="PTHR35006">
    <property type="entry name" value="GLYOXALASE FAMILY PROTEIN (AFU_ORTHOLOGUE AFUA_5G14830)"/>
    <property type="match status" value="1"/>
</dbReference>
<dbReference type="SUPFAM" id="SSF54593">
    <property type="entry name" value="Glyoxalase/Bleomycin resistance protein/Dihydroxybiphenyl dioxygenase"/>
    <property type="match status" value="1"/>
</dbReference>
<dbReference type="Gene3D" id="3.10.180.10">
    <property type="entry name" value="2,3-Dihydroxybiphenyl 1,2-Dioxygenase, domain 1"/>
    <property type="match status" value="1"/>
</dbReference>
<dbReference type="KEGG" id="agm:DCE93_02445"/>
<dbReference type="InterPro" id="IPR037523">
    <property type="entry name" value="VOC_core"/>
</dbReference>
<organism evidence="2 3">
    <name type="scientific">Agromyces badenianii</name>
    <dbReference type="NCBI Taxonomy" id="2080742"/>
    <lineage>
        <taxon>Bacteria</taxon>
        <taxon>Bacillati</taxon>
        <taxon>Actinomycetota</taxon>
        <taxon>Actinomycetes</taxon>
        <taxon>Micrococcales</taxon>
        <taxon>Microbacteriaceae</taxon>
        <taxon>Agromyces</taxon>
    </lineage>
</organism>
<feature type="domain" description="VOC" evidence="1">
    <location>
        <begin position="3"/>
        <end position="127"/>
    </location>
</feature>
<dbReference type="OrthoDB" id="5242506at2"/>
<dbReference type="Proteomes" id="UP000244729">
    <property type="component" value="Chromosome"/>
</dbReference>
<proteinExistence type="predicted"/>
<dbReference type="EMBL" id="CP028913">
    <property type="protein sequence ID" value="AWB94658.1"/>
    <property type="molecule type" value="Genomic_DNA"/>
</dbReference>
<name>A0A2S0WTM9_9MICO</name>
<evidence type="ECO:0000259" key="1">
    <source>
        <dbReference type="PROSITE" id="PS51819"/>
    </source>
</evidence>
<protein>
    <recommendedName>
        <fullName evidence="1">VOC domain-containing protein</fullName>
    </recommendedName>
</protein>
<reference evidence="2 3" key="1">
    <citation type="submission" date="2018-04" db="EMBL/GenBank/DDBJ databases">
        <authorList>
            <person name="Li J."/>
        </authorList>
    </citation>
    <scope>NUCLEOTIDE SEQUENCE [LARGE SCALE GENOMIC DNA]</scope>
    <source>
        <strain evidence="3">30A</strain>
    </source>
</reference>
<dbReference type="PROSITE" id="PS51819">
    <property type="entry name" value="VOC"/>
    <property type="match status" value="1"/>
</dbReference>
<sequence>MPLFDHLGISVDDLPRSIAQFDPVMQALCCTRLDADNSVSWHKGDEELILFPARESDSGPHRHGRVGWQHLAFAVESREDVDRLHAIALDAGWTAVRDPKVFARFSDRYYASFVEDDNGIRIEFMFNPPKEPLAG</sequence>
<dbReference type="InterPro" id="IPR029068">
    <property type="entry name" value="Glyas_Bleomycin-R_OHBP_Dase"/>
</dbReference>
<dbReference type="RefSeq" id="WP_108594480.1">
    <property type="nucleotide sequence ID" value="NZ_CP028913.1"/>
</dbReference>
<dbReference type="InterPro" id="IPR004360">
    <property type="entry name" value="Glyas_Fos-R_dOase_dom"/>
</dbReference>
<dbReference type="AlphaFoldDB" id="A0A2S0WTM9"/>
<dbReference type="PANTHER" id="PTHR35006:SF2">
    <property type="entry name" value="GLYOXALASE FAMILY PROTEIN (AFU_ORTHOLOGUE AFUA_5G14830)"/>
    <property type="match status" value="1"/>
</dbReference>
<keyword evidence="3" id="KW-1185">Reference proteome</keyword>
<accession>A0A2S0WTM9</accession>